<comment type="caution">
    <text evidence="8">The sequence shown here is derived from an EMBL/GenBank/DDBJ whole genome shotgun (WGS) entry which is preliminary data.</text>
</comment>
<dbReference type="InterPro" id="IPR002491">
    <property type="entry name" value="ABC_transptr_periplasmic_BD"/>
</dbReference>
<sequence length="361" mass="38480">MNLGYATLTNSRVSGLSAHSHIGGSNPMNQTTPSRSGRRRSRLVLGAMVAVIALLAALLGACGSNDSDSDSAGEITLENAFGTSKIPASPKRILAVSEADLNAAQALGVTPSIVAEYKEFPFNTWTTDALTKGGADPERIWTGTSYEIRTEDVVKARPDLILAVGSWYMDDTYKQLSKIAPVVTFPKPFTSPSDVDAPTFLRTVAKALGKEKEAETVIADTDAKAAQWRKDNPSVVGKTAALAVQYIGGGLSNDSVEPYVANYLKMFGLVPPPSTDPAKPSMEDLSSLDRDILILNFYADRKEITENSVFKNLAVVRDGRTIENKALSEAAGTPTYLNMNYVLDNAGVRDALTAAAGKVKS</sequence>
<evidence type="ECO:0000256" key="6">
    <source>
        <dbReference type="SAM" id="Phobius"/>
    </source>
</evidence>
<dbReference type="PANTHER" id="PTHR30532:SF24">
    <property type="entry name" value="FERRIC ENTEROBACTIN-BINDING PERIPLASMIC PROTEIN FEPB"/>
    <property type="match status" value="1"/>
</dbReference>
<evidence type="ECO:0000256" key="1">
    <source>
        <dbReference type="ARBA" id="ARBA00004196"/>
    </source>
</evidence>
<name>A0A7I9VCV9_9ACTN</name>
<protein>
    <submittedName>
        <fullName evidence="8">Iron siderophore-binding protein</fullName>
    </submittedName>
</protein>
<dbReference type="PROSITE" id="PS50983">
    <property type="entry name" value="FE_B12_PBP"/>
    <property type="match status" value="1"/>
</dbReference>
<keyword evidence="6" id="KW-1133">Transmembrane helix</keyword>
<dbReference type="AlphaFoldDB" id="A0A7I9VCV9"/>
<evidence type="ECO:0000313" key="9">
    <source>
        <dbReference type="Proteomes" id="UP000444960"/>
    </source>
</evidence>
<feature type="region of interest" description="Disordered" evidence="5">
    <location>
        <begin position="16"/>
        <end position="39"/>
    </location>
</feature>
<feature type="transmembrane region" description="Helical" evidence="6">
    <location>
        <begin position="43"/>
        <end position="61"/>
    </location>
</feature>
<evidence type="ECO:0000256" key="5">
    <source>
        <dbReference type="SAM" id="MobiDB-lite"/>
    </source>
</evidence>
<dbReference type="GO" id="GO:0030288">
    <property type="term" value="C:outer membrane-bounded periplasmic space"/>
    <property type="evidence" value="ECO:0007669"/>
    <property type="project" value="TreeGrafter"/>
</dbReference>
<evidence type="ECO:0000256" key="3">
    <source>
        <dbReference type="ARBA" id="ARBA00022448"/>
    </source>
</evidence>
<proteinExistence type="inferred from homology"/>
<comment type="similarity">
    <text evidence="2">Belongs to the bacterial solute-binding protein 8 family.</text>
</comment>
<feature type="domain" description="Fe/B12 periplasmic-binding" evidence="7">
    <location>
        <begin position="92"/>
        <end position="356"/>
    </location>
</feature>
<dbReference type="EMBL" id="BJOV01000005">
    <property type="protein sequence ID" value="GEE03134.1"/>
    <property type="molecule type" value="Genomic_DNA"/>
</dbReference>
<gene>
    <name evidence="8" type="ORF">nbrc107696_35800</name>
</gene>
<dbReference type="GO" id="GO:1901678">
    <property type="term" value="P:iron coordination entity transport"/>
    <property type="evidence" value="ECO:0007669"/>
    <property type="project" value="UniProtKB-ARBA"/>
</dbReference>
<evidence type="ECO:0000259" key="7">
    <source>
        <dbReference type="PROSITE" id="PS50983"/>
    </source>
</evidence>
<keyword evidence="6" id="KW-0472">Membrane</keyword>
<evidence type="ECO:0000256" key="2">
    <source>
        <dbReference type="ARBA" id="ARBA00008814"/>
    </source>
</evidence>
<keyword evidence="3" id="KW-0813">Transport</keyword>
<organism evidence="8 9">
    <name type="scientific">Gordonia spumicola</name>
    <dbReference type="NCBI Taxonomy" id="589161"/>
    <lineage>
        <taxon>Bacteria</taxon>
        <taxon>Bacillati</taxon>
        <taxon>Actinomycetota</taxon>
        <taxon>Actinomycetes</taxon>
        <taxon>Mycobacteriales</taxon>
        <taxon>Gordoniaceae</taxon>
        <taxon>Gordonia</taxon>
    </lineage>
</organism>
<dbReference type="PANTHER" id="PTHR30532">
    <property type="entry name" value="IRON III DICITRATE-BINDING PERIPLASMIC PROTEIN"/>
    <property type="match status" value="1"/>
</dbReference>
<reference evidence="9" key="1">
    <citation type="submission" date="2019-06" db="EMBL/GenBank/DDBJ databases">
        <title>Gordonia isolated from sludge of a wastewater treatment plant.</title>
        <authorList>
            <person name="Tamura T."/>
            <person name="Aoyama K."/>
            <person name="Kang Y."/>
            <person name="Saito S."/>
            <person name="Akiyama N."/>
            <person name="Yazawa K."/>
            <person name="Gonoi T."/>
            <person name="Mikami Y."/>
        </authorList>
    </citation>
    <scope>NUCLEOTIDE SEQUENCE [LARGE SCALE GENOMIC DNA]</scope>
    <source>
        <strain evidence="9">NBRC 107696</strain>
    </source>
</reference>
<dbReference type="SUPFAM" id="SSF53807">
    <property type="entry name" value="Helical backbone' metal receptor"/>
    <property type="match status" value="1"/>
</dbReference>
<accession>A0A7I9VCV9</accession>
<keyword evidence="4" id="KW-0732">Signal</keyword>
<evidence type="ECO:0000256" key="4">
    <source>
        <dbReference type="ARBA" id="ARBA00022729"/>
    </source>
</evidence>
<keyword evidence="6" id="KW-0812">Transmembrane</keyword>
<dbReference type="Proteomes" id="UP000444960">
    <property type="component" value="Unassembled WGS sequence"/>
</dbReference>
<dbReference type="InterPro" id="IPR051313">
    <property type="entry name" value="Bact_iron-sidero_bind"/>
</dbReference>
<dbReference type="Pfam" id="PF01497">
    <property type="entry name" value="Peripla_BP_2"/>
    <property type="match status" value="1"/>
</dbReference>
<evidence type="ECO:0000313" key="8">
    <source>
        <dbReference type="EMBL" id="GEE03134.1"/>
    </source>
</evidence>
<dbReference type="Gene3D" id="3.40.50.1980">
    <property type="entry name" value="Nitrogenase molybdenum iron protein domain"/>
    <property type="match status" value="2"/>
</dbReference>
<comment type="subcellular location">
    <subcellularLocation>
        <location evidence="1">Cell envelope</location>
    </subcellularLocation>
</comment>
<keyword evidence="9" id="KW-1185">Reference proteome</keyword>